<organism evidence="2">
    <name type="scientific">freshwater metagenome</name>
    <dbReference type="NCBI Taxonomy" id="449393"/>
    <lineage>
        <taxon>unclassified sequences</taxon>
        <taxon>metagenomes</taxon>
        <taxon>ecological metagenomes</taxon>
    </lineage>
</organism>
<dbReference type="PROSITE" id="PS51257">
    <property type="entry name" value="PROKAR_LIPOPROTEIN"/>
    <property type="match status" value="1"/>
</dbReference>
<dbReference type="InterPro" id="IPR011047">
    <property type="entry name" value="Quinoprotein_ADH-like_sf"/>
</dbReference>
<name>A0A6J7HMR5_9ZZZZ</name>
<protein>
    <submittedName>
        <fullName evidence="2">Unannotated protein</fullName>
    </submittedName>
</protein>
<evidence type="ECO:0000256" key="1">
    <source>
        <dbReference type="SAM" id="MobiDB-lite"/>
    </source>
</evidence>
<sequence>MATRVRLLLPVAGLTLVAGCTSFADAPAGTASSSGTGTRTPTATSTTADGPLAVTDEVDLGRSAADVTGARVAADGDGYAVLLQGGAGGTVLTPDGATGVTGTVLTDVALVDGDPVAAALTAGAVDPDPAVGVLLAAGSTALPTDLAPAVVAPRGLPVLAATGGDQLFLLAETPDGVGAQVLAVDPATAEVLATTDLDLEVDGATAVELVGLVPAGDGGVVAGLGVTTPDEDVVARLVELDADLEPVGRATGPEGRLVGLTGDDGTARALVEAPDGTLQLFGPQGGREQGDLGAGSRVAGVAAYSSSAGTVVVTAFLDQPRPTVVVTAPDGDPTTLELCDGDGDALAVAAAGDGTFLVAGTCDGESRLWTLG</sequence>
<dbReference type="AlphaFoldDB" id="A0A6J7HMR5"/>
<proteinExistence type="predicted"/>
<dbReference type="EMBL" id="CAFBMQ010000189">
    <property type="protein sequence ID" value="CAB4917440.1"/>
    <property type="molecule type" value="Genomic_DNA"/>
</dbReference>
<evidence type="ECO:0000313" key="2">
    <source>
        <dbReference type="EMBL" id="CAB4917440.1"/>
    </source>
</evidence>
<gene>
    <name evidence="2" type="ORF">UFOPK3609_01222</name>
</gene>
<feature type="region of interest" description="Disordered" evidence="1">
    <location>
        <begin position="27"/>
        <end position="50"/>
    </location>
</feature>
<accession>A0A6J7HMR5</accession>
<reference evidence="2" key="1">
    <citation type="submission" date="2020-05" db="EMBL/GenBank/DDBJ databases">
        <authorList>
            <person name="Chiriac C."/>
            <person name="Salcher M."/>
            <person name="Ghai R."/>
            <person name="Kavagutti S V."/>
        </authorList>
    </citation>
    <scope>NUCLEOTIDE SEQUENCE</scope>
</reference>
<dbReference type="SUPFAM" id="SSF50998">
    <property type="entry name" value="Quinoprotein alcohol dehydrogenase-like"/>
    <property type="match status" value="1"/>
</dbReference>